<gene>
    <name evidence="13" type="ORF">HCN44_002815</name>
</gene>
<name>A0A834XRJ0_APHGI</name>
<dbReference type="PANTHER" id="PTHR24384:SF189">
    <property type="entry name" value="C2H2-TYPE DOMAIN-CONTAINING PROTEIN-RELATED"/>
    <property type="match status" value="1"/>
</dbReference>
<dbReference type="Gene3D" id="3.30.160.60">
    <property type="entry name" value="Classic Zinc Finger"/>
    <property type="match status" value="3"/>
</dbReference>
<keyword evidence="9" id="KW-0539">Nucleus</keyword>
<feature type="region of interest" description="Disordered" evidence="11">
    <location>
        <begin position="52"/>
        <end position="95"/>
    </location>
</feature>
<dbReference type="EMBL" id="JACMRX010000004">
    <property type="protein sequence ID" value="KAF7991253.1"/>
    <property type="molecule type" value="Genomic_DNA"/>
</dbReference>
<evidence type="ECO:0000256" key="11">
    <source>
        <dbReference type="SAM" id="MobiDB-lite"/>
    </source>
</evidence>
<evidence type="ECO:0000256" key="8">
    <source>
        <dbReference type="ARBA" id="ARBA00023163"/>
    </source>
</evidence>
<evidence type="ECO:0000256" key="5">
    <source>
        <dbReference type="ARBA" id="ARBA00022833"/>
    </source>
</evidence>
<keyword evidence="8" id="KW-0804">Transcription</keyword>
<dbReference type="Proteomes" id="UP000639338">
    <property type="component" value="Unassembled WGS sequence"/>
</dbReference>
<dbReference type="PROSITE" id="PS00028">
    <property type="entry name" value="ZINC_FINGER_C2H2_1"/>
    <property type="match status" value="3"/>
</dbReference>
<protein>
    <recommendedName>
        <fullName evidence="12">C2H2-type domain-containing protein</fullName>
    </recommendedName>
</protein>
<dbReference type="AlphaFoldDB" id="A0A834XRJ0"/>
<dbReference type="GO" id="GO:0005634">
    <property type="term" value="C:nucleus"/>
    <property type="evidence" value="ECO:0007669"/>
    <property type="project" value="UniProtKB-SubCell"/>
</dbReference>
<dbReference type="OrthoDB" id="10015593at2759"/>
<evidence type="ECO:0000256" key="6">
    <source>
        <dbReference type="ARBA" id="ARBA00023015"/>
    </source>
</evidence>
<dbReference type="PANTHER" id="PTHR24384">
    <property type="entry name" value="FINGER PUTATIVE TRANSCRIPTION FACTOR FAMILY-RELATED"/>
    <property type="match status" value="1"/>
</dbReference>
<dbReference type="SMART" id="SM00355">
    <property type="entry name" value="ZnF_C2H2"/>
    <property type="match status" value="6"/>
</dbReference>
<feature type="domain" description="C2H2-type" evidence="12">
    <location>
        <begin position="720"/>
        <end position="745"/>
    </location>
</feature>
<keyword evidence="6" id="KW-0805">Transcription regulation</keyword>
<keyword evidence="14" id="KW-1185">Reference proteome</keyword>
<feature type="domain" description="C2H2-type" evidence="12">
    <location>
        <begin position="284"/>
        <end position="311"/>
    </location>
</feature>
<evidence type="ECO:0000256" key="3">
    <source>
        <dbReference type="ARBA" id="ARBA00022737"/>
    </source>
</evidence>
<feature type="compositionally biased region" description="Polar residues" evidence="11">
    <location>
        <begin position="203"/>
        <end position="219"/>
    </location>
</feature>
<dbReference type="SUPFAM" id="SSF57667">
    <property type="entry name" value="beta-beta-alpha zinc fingers"/>
    <property type="match status" value="2"/>
</dbReference>
<accession>A0A834XRJ0</accession>
<dbReference type="InterPro" id="IPR050752">
    <property type="entry name" value="C2H2-ZF_domain"/>
</dbReference>
<feature type="region of interest" description="Disordered" evidence="11">
    <location>
        <begin position="381"/>
        <end position="409"/>
    </location>
</feature>
<feature type="region of interest" description="Disordered" evidence="11">
    <location>
        <begin position="544"/>
        <end position="564"/>
    </location>
</feature>
<evidence type="ECO:0000256" key="7">
    <source>
        <dbReference type="ARBA" id="ARBA00023125"/>
    </source>
</evidence>
<dbReference type="GO" id="GO:0000978">
    <property type="term" value="F:RNA polymerase II cis-regulatory region sequence-specific DNA binding"/>
    <property type="evidence" value="ECO:0007669"/>
    <property type="project" value="TreeGrafter"/>
</dbReference>
<evidence type="ECO:0000256" key="10">
    <source>
        <dbReference type="PROSITE-ProRule" id="PRU00042"/>
    </source>
</evidence>
<evidence type="ECO:0000259" key="12">
    <source>
        <dbReference type="PROSITE" id="PS50157"/>
    </source>
</evidence>
<dbReference type="InterPro" id="IPR036236">
    <property type="entry name" value="Znf_C2H2_sf"/>
</dbReference>
<evidence type="ECO:0000256" key="1">
    <source>
        <dbReference type="ARBA" id="ARBA00004123"/>
    </source>
</evidence>
<dbReference type="GO" id="GO:0000981">
    <property type="term" value="F:DNA-binding transcription factor activity, RNA polymerase II-specific"/>
    <property type="evidence" value="ECO:0007669"/>
    <property type="project" value="TreeGrafter"/>
</dbReference>
<keyword evidence="2" id="KW-0479">Metal-binding</keyword>
<sequence length="745" mass="84689">MRANWEPADQSSAHAAQQQMIYQHGLAILEAARERAFDTGATNNMNISRKLVKNEPVDDNNTGVTPENYKTTSCSPGSRNSSATGTPSPESSFDSCIMTPNLPVYTDRDMLEHQQRRFARMSVHQPMDLGAQNNHENVPTNYGSSAAINRYPYAGAPGGGYFSVPFDSYKYMNGSQMFQQLSLQLSPHSGSQSSRQSCSQLSPESNSQLSPNEQNNSELQADKSDDFDNDNNQDESDKNINNKRKRKTNEKTKSYSCKRCDYVALSKLDFWKHNAIHIRPERRLECPKCPFVTELKHHLRFHMDNHNGAKPFRCEACNYSCVNKSMLKSHEKLHLDILQYRCADCTFAAKYYHSLKKHLKKLHHKAQVILNRDGTPNPLTIIDTYGTRRGPKQKPVQKKSTDDKQNDNQNIEKQIDKSFDNETFNNQLSSSTIASTSTTPVTTLTTPAITTTPITQVSPSIQNNSITTTPQMSPAEYVNQLAMINNAFQMNPLLTLNHYMNNAFQRDNNFITNEEYAEKQIGNLQNNLLCELAKNIKNNIDNNNTKEKIDDDNDHADDVNDDNNNLNKLNEMKISTPLDLSKLESSQINDINEDNILLNENIESSQKQIDEICNKNDDNIQQQNKPSGTRKRKGKAVKLVVKKINEEEFNDNNEMPNKTPKLSNEIISVPDNNKKINITDNNINNESTKKKFTCNYCEISFVKEVMYSLHMGFHGFNDPFHCNSCGKKYEDDVSFFLHICRSEHA</sequence>
<proteinExistence type="predicted"/>
<evidence type="ECO:0000256" key="2">
    <source>
        <dbReference type="ARBA" id="ARBA00022723"/>
    </source>
</evidence>
<feature type="compositionally biased region" description="Low complexity" evidence="11">
    <location>
        <begin position="184"/>
        <end position="202"/>
    </location>
</feature>
<feature type="domain" description="C2H2-type" evidence="12">
    <location>
        <begin position="312"/>
        <end position="334"/>
    </location>
</feature>
<feature type="compositionally biased region" description="Polar residues" evidence="11">
    <location>
        <begin position="59"/>
        <end position="94"/>
    </location>
</feature>
<evidence type="ECO:0000256" key="4">
    <source>
        <dbReference type="ARBA" id="ARBA00022771"/>
    </source>
</evidence>
<feature type="compositionally biased region" description="Acidic residues" evidence="11">
    <location>
        <begin position="550"/>
        <end position="561"/>
    </location>
</feature>
<keyword evidence="7" id="KW-0238">DNA-binding</keyword>
<keyword evidence="4 10" id="KW-0863">Zinc-finger</keyword>
<feature type="domain" description="C2H2-type" evidence="12">
    <location>
        <begin position="692"/>
        <end position="719"/>
    </location>
</feature>
<feature type="region of interest" description="Disordered" evidence="11">
    <location>
        <begin position="184"/>
        <end position="248"/>
    </location>
</feature>
<comment type="subcellular location">
    <subcellularLocation>
        <location evidence="1">Nucleus</location>
    </subcellularLocation>
</comment>
<dbReference type="PROSITE" id="PS50157">
    <property type="entry name" value="ZINC_FINGER_C2H2_2"/>
    <property type="match status" value="4"/>
</dbReference>
<comment type="caution">
    <text evidence="13">The sequence shown here is derived from an EMBL/GenBank/DDBJ whole genome shotgun (WGS) entry which is preliminary data.</text>
</comment>
<evidence type="ECO:0000256" key="9">
    <source>
        <dbReference type="ARBA" id="ARBA00023242"/>
    </source>
</evidence>
<organism evidence="13 14">
    <name type="scientific">Aphidius gifuensis</name>
    <name type="common">Parasitoid wasp</name>
    <dbReference type="NCBI Taxonomy" id="684658"/>
    <lineage>
        <taxon>Eukaryota</taxon>
        <taxon>Metazoa</taxon>
        <taxon>Ecdysozoa</taxon>
        <taxon>Arthropoda</taxon>
        <taxon>Hexapoda</taxon>
        <taxon>Insecta</taxon>
        <taxon>Pterygota</taxon>
        <taxon>Neoptera</taxon>
        <taxon>Endopterygota</taxon>
        <taxon>Hymenoptera</taxon>
        <taxon>Apocrita</taxon>
        <taxon>Ichneumonoidea</taxon>
        <taxon>Braconidae</taxon>
        <taxon>Aphidiinae</taxon>
        <taxon>Aphidius</taxon>
    </lineage>
</organism>
<keyword evidence="3" id="KW-0677">Repeat</keyword>
<evidence type="ECO:0000313" key="14">
    <source>
        <dbReference type="Proteomes" id="UP000639338"/>
    </source>
</evidence>
<reference evidence="13 14" key="1">
    <citation type="submission" date="2020-08" db="EMBL/GenBank/DDBJ databases">
        <title>Aphidius gifuensis genome sequencing and assembly.</title>
        <authorList>
            <person name="Du Z."/>
        </authorList>
    </citation>
    <scope>NUCLEOTIDE SEQUENCE [LARGE SCALE GENOMIC DNA]</scope>
    <source>
        <strain evidence="13">YNYX2018</strain>
        <tissue evidence="13">Adults</tissue>
    </source>
</reference>
<dbReference type="GO" id="GO:0008270">
    <property type="term" value="F:zinc ion binding"/>
    <property type="evidence" value="ECO:0007669"/>
    <property type="project" value="UniProtKB-KW"/>
</dbReference>
<keyword evidence="5" id="KW-0862">Zinc</keyword>
<evidence type="ECO:0000313" key="13">
    <source>
        <dbReference type="EMBL" id="KAF7991253.1"/>
    </source>
</evidence>
<dbReference type="InterPro" id="IPR013087">
    <property type="entry name" value="Znf_C2H2_type"/>
</dbReference>